<dbReference type="OMA" id="ECGLFRQ"/>
<dbReference type="eggNOG" id="ENOG502SW30">
    <property type="taxonomic scope" value="Eukaryota"/>
</dbReference>
<accession>A0A0C4DYF7</accession>
<dbReference type="Proteomes" id="UP000011715">
    <property type="component" value="Unassembled WGS sequence"/>
</dbReference>
<dbReference type="EMBL" id="ADBL01001197">
    <property type="status" value="NOT_ANNOTATED_CDS"/>
    <property type="molecule type" value="Genomic_DNA"/>
</dbReference>
<name>A0A0C4DYF7_MAGP6</name>
<organism evidence="2 3">
    <name type="scientific">Magnaporthiopsis poae (strain ATCC 64411 / 73-15)</name>
    <name type="common">Kentucky bluegrass fungus</name>
    <name type="synonym">Magnaporthe poae</name>
    <dbReference type="NCBI Taxonomy" id="644358"/>
    <lineage>
        <taxon>Eukaryota</taxon>
        <taxon>Fungi</taxon>
        <taxon>Dikarya</taxon>
        <taxon>Ascomycota</taxon>
        <taxon>Pezizomycotina</taxon>
        <taxon>Sordariomycetes</taxon>
        <taxon>Sordariomycetidae</taxon>
        <taxon>Magnaporthales</taxon>
        <taxon>Magnaporthaceae</taxon>
        <taxon>Magnaporthiopsis</taxon>
    </lineage>
</organism>
<dbReference type="EnsemblFungi" id="MAPG_05078T0">
    <property type="protein sequence ID" value="MAPG_05078T0"/>
    <property type="gene ID" value="MAPG_05078"/>
</dbReference>
<dbReference type="VEuPathDB" id="FungiDB:MAPG_05078"/>
<dbReference type="AlphaFoldDB" id="A0A0C4DYF7"/>
<evidence type="ECO:0000313" key="2">
    <source>
        <dbReference type="EnsemblFungi" id="MAPG_05078T0"/>
    </source>
</evidence>
<reference evidence="2" key="4">
    <citation type="journal article" date="2015" name="G3 (Bethesda)">
        <title>Genome sequences of three phytopathogenic species of the Magnaporthaceae family of fungi.</title>
        <authorList>
            <person name="Okagaki L.H."/>
            <person name="Nunes C.C."/>
            <person name="Sailsbery J."/>
            <person name="Clay B."/>
            <person name="Brown D."/>
            <person name="John T."/>
            <person name="Oh Y."/>
            <person name="Young N."/>
            <person name="Fitzgerald M."/>
            <person name="Haas B.J."/>
            <person name="Zeng Q."/>
            <person name="Young S."/>
            <person name="Adiconis X."/>
            <person name="Fan L."/>
            <person name="Levin J.Z."/>
            <person name="Mitchell T.K."/>
            <person name="Okubara P.A."/>
            <person name="Farman M.L."/>
            <person name="Kohn L.M."/>
            <person name="Birren B."/>
            <person name="Ma L.-J."/>
            <person name="Dean R.A."/>
        </authorList>
    </citation>
    <scope>NUCLEOTIDE SEQUENCE</scope>
    <source>
        <strain evidence="2">ATCC 64411 / 73-15</strain>
    </source>
</reference>
<protein>
    <submittedName>
        <fullName evidence="1 2">Uncharacterized protein</fullName>
    </submittedName>
</protein>
<keyword evidence="3" id="KW-1185">Reference proteome</keyword>
<reference evidence="3" key="1">
    <citation type="submission" date="2010-05" db="EMBL/GenBank/DDBJ databases">
        <title>The genome sequence of Magnaporthe poae strain ATCC 64411.</title>
        <authorList>
            <person name="Ma L.-J."/>
            <person name="Dead R."/>
            <person name="Young S."/>
            <person name="Zeng Q."/>
            <person name="Koehrsen M."/>
            <person name="Alvarado L."/>
            <person name="Berlin A."/>
            <person name="Chapman S.B."/>
            <person name="Chen Z."/>
            <person name="Freedman E."/>
            <person name="Gellesch M."/>
            <person name="Goldberg J."/>
            <person name="Griggs A."/>
            <person name="Gujja S."/>
            <person name="Heilman E.R."/>
            <person name="Heiman D."/>
            <person name="Hepburn T."/>
            <person name="Howarth C."/>
            <person name="Jen D."/>
            <person name="Larson L."/>
            <person name="Mehta T."/>
            <person name="Neiman D."/>
            <person name="Pearson M."/>
            <person name="Roberts A."/>
            <person name="Saif S."/>
            <person name="Shea T."/>
            <person name="Shenoy N."/>
            <person name="Sisk P."/>
            <person name="Stolte C."/>
            <person name="Sykes S."/>
            <person name="Walk T."/>
            <person name="White J."/>
            <person name="Yandava C."/>
            <person name="Haas B."/>
            <person name="Nusbaum C."/>
            <person name="Birren B."/>
        </authorList>
    </citation>
    <scope>NUCLEOTIDE SEQUENCE [LARGE SCALE GENOMIC DNA]</scope>
    <source>
        <strain evidence="3">ATCC 64411 / 73-15</strain>
    </source>
</reference>
<reference evidence="1" key="2">
    <citation type="submission" date="2010-05" db="EMBL/GenBank/DDBJ databases">
        <title>The Genome Sequence of Magnaporthe poae strain ATCC 64411.</title>
        <authorList>
            <consortium name="The Broad Institute Genome Sequencing Platform"/>
            <consortium name="Broad Institute Genome Sequencing Center for Infectious Disease"/>
            <person name="Ma L.-J."/>
            <person name="Dead R."/>
            <person name="Young S."/>
            <person name="Zeng Q."/>
            <person name="Koehrsen M."/>
            <person name="Alvarado L."/>
            <person name="Berlin A."/>
            <person name="Chapman S.B."/>
            <person name="Chen Z."/>
            <person name="Freedman E."/>
            <person name="Gellesch M."/>
            <person name="Goldberg J."/>
            <person name="Griggs A."/>
            <person name="Gujja S."/>
            <person name="Heilman E.R."/>
            <person name="Heiman D."/>
            <person name="Hepburn T."/>
            <person name="Howarth C."/>
            <person name="Jen D."/>
            <person name="Larson L."/>
            <person name="Mehta T."/>
            <person name="Neiman D."/>
            <person name="Pearson M."/>
            <person name="Roberts A."/>
            <person name="Saif S."/>
            <person name="Shea T."/>
            <person name="Shenoy N."/>
            <person name="Sisk P."/>
            <person name="Stolte C."/>
            <person name="Sykes S."/>
            <person name="Walk T."/>
            <person name="White J."/>
            <person name="Yandava C."/>
            <person name="Haas B."/>
            <person name="Nusbaum C."/>
            <person name="Birren B."/>
        </authorList>
    </citation>
    <scope>NUCLEOTIDE SEQUENCE</scope>
    <source>
        <strain evidence="1">ATCC 64411</strain>
    </source>
</reference>
<evidence type="ECO:0000313" key="1">
    <source>
        <dbReference type="EMBL" id="KLU86059.1"/>
    </source>
</evidence>
<sequence>MCGPDQSTKPRGGALVVLTNAMAQEQTDGCAWSGELNFHTPGKPESGLATHLRVTAGHDSSLDTLSDAVVLIHKSGDLSKPTRECGLLRTFTLTHAAQLEDGAALELELTTPISIQVGDDGIIGRRVSIFRQAADSDFEGLGPSMAEGIVGFNFMPLSRDTSPDSL</sequence>
<proteinExistence type="predicted"/>
<gene>
    <name evidence="1" type="ORF">MAPG_05078</name>
</gene>
<dbReference type="OrthoDB" id="4158189at2759"/>
<evidence type="ECO:0000313" key="3">
    <source>
        <dbReference type="Proteomes" id="UP000011715"/>
    </source>
</evidence>
<reference evidence="2" key="5">
    <citation type="submission" date="2015-06" db="UniProtKB">
        <authorList>
            <consortium name="EnsemblFungi"/>
        </authorList>
    </citation>
    <scope>IDENTIFICATION</scope>
    <source>
        <strain evidence="2">ATCC 64411</strain>
    </source>
</reference>
<dbReference type="EMBL" id="GL876969">
    <property type="protein sequence ID" value="KLU86059.1"/>
    <property type="molecule type" value="Genomic_DNA"/>
</dbReference>
<reference evidence="1" key="3">
    <citation type="submission" date="2011-03" db="EMBL/GenBank/DDBJ databases">
        <title>Annotation of Magnaporthe poae ATCC 64411.</title>
        <authorList>
            <person name="Ma L.-J."/>
            <person name="Dead R."/>
            <person name="Young S.K."/>
            <person name="Zeng Q."/>
            <person name="Gargeya S."/>
            <person name="Fitzgerald M."/>
            <person name="Haas B."/>
            <person name="Abouelleil A."/>
            <person name="Alvarado L."/>
            <person name="Arachchi H.M."/>
            <person name="Berlin A."/>
            <person name="Brown A."/>
            <person name="Chapman S.B."/>
            <person name="Chen Z."/>
            <person name="Dunbar C."/>
            <person name="Freedman E."/>
            <person name="Gearin G."/>
            <person name="Gellesch M."/>
            <person name="Goldberg J."/>
            <person name="Griggs A."/>
            <person name="Gujja S."/>
            <person name="Heiman D."/>
            <person name="Howarth C."/>
            <person name="Larson L."/>
            <person name="Lui A."/>
            <person name="MacDonald P.J.P."/>
            <person name="Mehta T."/>
            <person name="Montmayeur A."/>
            <person name="Murphy C."/>
            <person name="Neiman D."/>
            <person name="Pearson M."/>
            <person name="Priest M."/>
            <person name="Roberts A."/>
            <person name="Saif S."/>
            <person name="Shea T."/>
            <person name="Shenoy N."/>
            <person name="Sisk P."/>
            <person name="Stolte C."/>
            <person name="Sykes S."/>
            <person name="Yandava C."/>
            <person name="Wortman J."/>
            <person name="Nusbaum C."/>
            <person name="Birren B."/>
        </authorList>
    </citation>
    <scope>NUCLEOTIDE SEQUENCE</scope>
    <source>
        <strain evidence="1">ATCC 64411</strain>
    </source>
</reference>